<evidence type="ECO:0000256" key="5">
    <source>
        <dbReference type="ARBA" id="ARBA00013125"/>
    </source>
</evidence>
<reference evidence="18 19" key="1">
    <citation type="submission" date="2013-09" db="EMBL/GenBank/DDBJ databases">
        <title>Corchorus capsularis genome sequencing.</title>
        <authorList>
            <person name="Alam M."/>
            <person name="Haque M.S."/>
            <person name="Islam M.S."/>
            <person name="Emdad E.M."/>
            <person name="Islam M.M."/>
            <person name="Ahmed B."/>
            <person name="Halim A."/>
            <person name="Hossen Q.M.M."/>
            <person name="Hossain M.Z."/>
            <person name="Ahmed R."/>
            <person name="Khan M.M."/>
            <person name="Islam R."/>
            <person name="Rashid M.M."/>
            <person name="Khan S.A."/>
            <person name="Rahman M.S."/>
            <person name="Alam M."/>
        </authorList>
    </citation>
    <scope>NUCLEOTIDE SEQUENCE [LARGE SCALE GENOMIC DNA]</scope>
    <source>
        <strain evidence="19">cv. CVL-1</strain>
        <tissue evidence="18">Whole seedling</tissue>
    </source>
</reference>
<evidence type="ECO:0000313" key="19">
    <source>
        <dbReference type="Proteomes" id="UP000188268"/>
    </source>
</evidence>
<dbReference type="GO" id="GO:0046577">
    <property type="term" value="F:long-chain-alcohol oxidase activity"/>
    <property type="evidence" value="ECO:0007669"/>
    <property type="project" value="UniProtKB-EC"/>
</dbReference>
<evidence type="ECO:0000256" key="7">
    <source>
        <dbReference type="ARBA" id="ARBA00022692"/>
    </source>
</evidence>
<dbReference type="OMA" id="RNVKGCW"/>
<keyword evidence="9" id="KW-1133">Transmembrane helix</keyword>
<feature type="domain" description="Glucose-methanol-choline oxidoreductase N-terminal" evidence="15">
    <location>
        <begin position="289"/>
        <end position="511"/>
    </location>
</feature>
<evidence type="ECO:0000256" key="3">
    <source>
        <dbReference type="ARBA" id="ARBA00004370"/>
    </source>
</evidence>
<dbReference type="InterPro" id="IPR012400">
    <property type="entry name" value="Long_Oxdase"/>
</dbReference>
<keyword evidence="6" id="KW-0285">Flavoprotein</keyword>
<comment type="catalytic activity">
    <reaction evidence="1 12">
        <text>a long-chain primary fatty alcohol + O2 = a long-chain fatty aldehyde + H2O2</text>
        <dbReference type="Rhea" id="RHEA:22756"/>
        <dbReference type="ChEBI" id="CHEBI:15379"/>
        <dbReference type="ChEBI" id="CHEBI:16240"/>
        <dbReference type="ChEBI" id="CHEBI:17176"/>
        <dbReference type="ChEBI" id="CHEBI:77396"/>
        <dbReference type="EC" id="1.1.3.20"/>
    </reaction>
</comment>
<dbReference type="EMBL" id="AWWV01011520">
    <property type="protein sequence ID" value="OMO71842.1"/>
    <property type="molecule type" value="Genomic_DNA"/>
</dbReference>
<feature type="active site" description="Proton acceptor" evidence="13">
    <location>
        <position position="686"/>
    </location>
</feature>
<dbReference type="InterPro" id="IPR000172">
    <property type="entry name" value="GMC_OxRdtase_N"/>
</dbReference>
<dbReference type="SUPFAM" id="SSF51905">
    <property type="entry name" value="FAD/NAD(P)-binding domain"/>
    <property type="match status" value="1"/>
</dbReference>
<evidence type="ECO:0000256" key="2">
    <source>
        <dbReference type="ARBA" id="ARBA00003842"/>
    </source>
</evidence>
<dbReference type="Gene3D" id="3.50.50.60">
    <property type="entry name" value="FAD/NAD(P)-binding domain"/>
    <property type="match status" value="2"/>
</dbReference>
<keyword evidence="8 14" id="KW-0274">FAD</keyword>
<dbReference type="Pfam" id="PF05199">
    <property type="entry name" value="GMC_oxred_C"/>
    <property type="match status" value="1"/>
</dbReference>
<dbReference type="Pfam" id="PF00890">
    <property type="entry name" value="FAD_binding_2"/>
    <property type="match status" value="1"/>
</dbReference>
<evidence type="ECO:0000256" key="11">
    <source>
        <dbReference type="ARBA" id="ARBA00023136"/>
    </source>
</evidence>
<evidence type="ECO:0000256" key="8">
    <source>
        <dbReference type="ARBA" id="ARBA00022827"/>
    </source>
</evidence>
<dbReference type="Proteomes" id="UP000188268">
    <property type="component" value="Unassembled WGS sequence"/>
</dbReference>
<feature type="domain" description="FAD-dependent oxidoreductase 2 FAD-binding" evidence="16">
    <location>
        <begin position="243"/>
        <end position="276"/>
    </location>
</feature>
<evidence type="ECO:0000259" key="17">
    <source>
        <dbReference type="Pfam" id="PF05199"/>
    </source>
</evidence>
<dbReference type="EC" id="1.1.3.20" evidence="5 12"/>
<dbReference type="InterPro" id="IPR036188">
    <property type="entry name" value="FAD/NAD-bd_sf"/>
</dbReference>
<accession>A0A1R3HNH6</accession>
<dbReference type="PANTHER" id="PTHR46056:SF12">
    <property type="entry name" value="LONG-CHAIN-ALCOHOL OXIDASE"/>
    <property type="match status" value="1"/>
</dbReference>
<evidence type="ECO:0000256" key="10">
    <source>
        <dbReference type="ARBA" id="ARBA00023002"/>
    </source>
</evidence>
<dbReference type="InterPro" id="IPR003953">
    <property type="entry name" value="FAD-dep_OxRdtase_2_FAD-bd"/>
</dbReference>
<dbReference type="PIRSF" id="PIRSF028937">
    <property type="entry name" value="Lg_Ch_AO"/>
    <property type="match status" value="1"/>
</dbReference>
<comment type="similarity">
    <text evidence="4 12">Belongs to the GMC oxidoreductase family.</text>
</comment>
<dbReference type="PANTHER" id="PTHR46056">
    <property type="entry name" value="LONG-CHAIN-ALCOHOL OXIDASE"/>
    <property type="match status" value="1"/>
</dbReference>
<evidence type="ECO:0000259" key="16">
    <source>
        <dbReference type="Pfam" id="PF00890"/>
    </source>
</evidence>
<evidence type="ECO:0000256" key="6">
    <source>
        <dbReference type="ARBA" id="ARBA00022630"/>
    </source>
</evidence>
<evidence type="ECO:0000256" key="12">
    <source>
        <dbReference type="PIRNR" id="PIRNR028937"/>
    </source>
</evidence>
<evidence type="ECO:0000256" key="9">
    <source>
        <dbReference type="ARBA" id="ARBA00022989"/>
    </source>
</evidence>
<proteinExistence type="inferred from homology"/>
<evidence type="ECO:0000256" key="4">
    <source>
        <dbReference type="ARBA" id="ARBA00010790"/>
    </source>
</evidence>
<comment type="function">
    <text evidence="2 12">Long-chain fatty alcohol oxidase involved in the omega-oxidation pathway of lipid degradation.</text>
</comment>
<organism evidence="18 19">
    <name type="scientific">Corchorus capsularis</name>
    <name type="common">Jute</name>
    <dbReference type="NCBI Taxonomy" id="210143"/>
    <lineage>
        <taxon>Eukaryota</taxon>
        <taxon>Viridiplantae</taxon>
        <taxon>Streptophyta</taxon>
        <taxon>Embryophyta</taxon>
        <taxon>Tracheophyta</taxon>
        <taxon>Spermatophyta</taxon>
        <taxon>Magnoliopsida</taxon>
        <taxon>eudicotyledons</taxon>
        <taxon>Gunneridae</taxon>
        <taxon>Pentapetalae</taxon>
        <taxon>rosids</taxon>
        <taxon>malvids</taxon>
        <taxon>Malvales</taxon>
        <taxon>Malvaceae</taxon>
        <taxon>Grewioideae</taxon>
        <taxon>Apeibeae</taxon>
        <taxon>Corchorus</taxon>
    </lineage>
</organism>
<dbReference type="GO" id="GO:0050660">
    <property type="term" value="F:flavin adenine dinucleotide binding"/>
    <property type="evidence" value="ECO:0007669"/>
    <property type="project" value="InterPro"/>
</dbReference>
<feature type="binding site" evidence="14">
    <location>
        <begin position="242"/>
        <end position="257"/>
    </location>
    <ligand>
        <name>FAD</name>
        <dbReference type="ChEBI" id="CHEBI:57692"/>
    </ligand>
</feature>
<keyword evidence="11 12" id="KW-0472">Membrane</keyword>
<evidence type="ECO:0000259" key="15">
    <source>
        <dbReference type="Pfam" id="PF00732"/>
    </source>
</evidence>
<protein>
    <recommendedName>
        <fullName evidence="5 12">Long-chain-alcohol oxidase</fullName>
        <ecNumber evidence="5 12">1.1.3.20</ecNumber>
    </recommendedName>
</protein>
<comment type="subcellular location">
    <subcellularLocation>
        <location evidence="3 12">Membrane</location>
    </subcellularLocation>
</comment>
<dbReference type="Pfam" id="PF00732">
    <property type="entry name" value="GMC_oxred_N"/>
    <property type="match status" value="1"/>
</dbReference>
<keyword evidence="19" id="KW-1185">Reference proteome</keyword>
<dbReference type="AlphaFoldDB" id="A0A1R3HNH6"/>
<keyword evidence="7" id="KW-0812">Transmembrane</keyword>
<dbReference type="GO" id="GO:0016020">
    <property type="term" value="C:membrane"/>
    <property type="evidence" value="ECO:0007669"/>
    <property type="project" value="UniProtKB-SubCell"/>
</dbReference>
<keyword evidence="10 12" id="KW-0560">Oxidoreductase</keyword>
<dbReference type="OrthoDB" id="269227at2759"/>
<comment type="caution">
    <text evidence="18">The sequence shown here is derived from an EMBL/GenBank/DDBJ whole genome shotgun (WGS) entry which is preliminary data.</text>
</comment>
<dbReference type="STRING" id="210143.A0A1R3HNH6"/>
<evidence type="ECO:0000256" key="14">
    <source>
        <dbReference type="PIRSR" id="PIRSR028937-2"/>
    </source>
</evidence>
<sequence length="752" mass="82569">MEERRESGHGHPLLRGGRRKTSYSHGFSCAQMNSLSAICETIIPPSLTLPLPLDALDNKEKSAALHAFYGASGADPPLPDEVAELMVKRGEPKAISFIKIVLTLLSFRLGTLLLCGWLCCDWKWPFVHNFSEIPVEKREKVLMKWSGKPHPLPLRAVFAFIKNYCLFLYFSMTDENSENPAWKAIGYEVDNRQKKAYPQGRPLEKGIIETMHEDDATFLQSLTEKGLEVMEDPDDDAYKIKCDVAIVGSGCGGGVAAAILASSGQKVVVIEKGNYFAPQDYTSLEGPSMSELYECGGMLATTDGKIMIMAGSTVGGGSAVNWSASFRTPKNVLKEWSVDHKIPWFGSSDYEFAMDAVCKRIGVTEQCREEGFQNQILRKGCENLGLKAEAVPRNTPENHYCGSCNLGCRTGDKKGTQATWLVDAVGSGAVILTSCKADKFILVNNDDSISRRKKKCLGVIATSLNKNLSKKLRIEAKATISACGALSTPPLMISSGLKNPNIGRNLHLHPVLVAWGYFPEEESSEIFKGKAYEGGIITSFHKVTSEESNVVHAIIQTPALGPASVAALLPWISGSELKERMVRYPRLCHIFTLIRDQGSGEVMEEGKIKYRFSETDKENLKLGLRQVIRILIAAGAVEVGTHRSDGQRIKCKDVTEERLQEFLDNVPVVGGLSSKDEFWTMYFSAHQMGSCRMGATEEQGAVDENGQSWEAQGLFVCDASVLPTAIGINPMVTIESTCYCISKKIAEMLNKE</sequence>
<dbReference type="Gramene" id="OMO71842">
    <property type="protein sequence ID" value="OMO71842"/>
    <property type="gene ID" value="CCACVL1_18043"/>
</dbReference>
<evidence type="ECO:0000256" key="13">
    <source>
        <dbReference type="PIRSR" id="PIRSR028937-1"/>
    </source>
</evidence>
<gene>
    <name evidence="18" type="ORF">CCACVL1_18043</name>
</gene>
<dbReference type="InterPro" id="IPR007867">
    <property type="entry name" value="GMC_OxRtase_C"/>
</dbReference>
<name>A0A1R3HNH6_COCAP</name>
<feature type="domain" description="Glucose-methanol-choline oxidoreductase C-terminal" evidence="17">
    <location>
        <begin position="607"/>
        <end position="734"/>
    </location>
</feature>
<evidence type="ECO:0000256" key="1">
    <source>
        <dbReference type="ARBA" id="ARBA00000920"/>
    </source>
</evidence>
<evidence type="ECO:0000313" key="18">
    <source>
        <dbReference type="EMBL" id="OMO71842.1"/>
    </source>
</evidence>